<dbReference type="SUPFAM" id="SSF56601">
    <property type="entry name" value="beta-lactamase/transpeptidase-like"/>
    <property type="match status" value="1"/>
</dbReference>
<dbReference type="InterPro" id="IPR001466">
    <property type="entry name" value="Beta-lactam-related"/>
</dbReference>
<evidence type="ECO:0000259" key="2">
    <source>
        <dbReference type="Pfam" id="PF24491"/>
    </source>
</evidence>
<dbReference type="Pfam" id="PF00144">
    <property type="entry name" value="Beta-lactamase"/>
    <property type="match status" value="1"/>
</dbReference>
<dbReference type="InterPro" id="IPR012338">
    <property type="entry name" value="Beta-lactam/transpept-like"/>
</dbReference>
<dbReference type="InterPro" id="IPR050491">
    <property type="entry name" value="AmpC-like"/>
</dbReference>
<feature type="domain" description="DUF7586" evidence="2">
    <location>
        <begin position="363"/>
        <end position="446"/>
    </location>
</feature>
<feature type="domain" description="Beta-lactamase-related" evidence="1">
    <location>
        <begin position="26"/>
        <end position="342"/>
    </location>
</feature>
<dbReference type="EC" id="3.1.1.103" evidence="3"/>
<dbReference type="PANTHER" id="PTHR46825:SF7">
    <property type="entry name" value="D-ALANYL-D-ALANINE CARBOXYPEPTIDASE"/>
    <property type="match status" value="1"/>
</dbReference>
<dbReference type="PANTHER" id="PTHR46825">
    <property type="entry name" value="D-ALANYL-D-ALANINE-CARBOXYPEPTIDASE/ENDOPEPTIDASE AMPH"/>
    <property type="match status" value="1"/>
</dbReference>
<dbReference type="Gene3D" id="3.40.710.10">
    <property type="entry name" value="DD-peptidase/beta-lactamase superfamily"/>
    <property type="match status" value="1"/>
</dbReference>
<dbReference type="GO" id="GO:0016787">
    <property type="term" value="F:hydrolase activity"/>
    <property type="evidence" value="ECO:0007669"/>
    <property type="project" value="UniProtKB-KW"/>
</dbReference>
<keyword evidence="4" id="KW-1185">Reference proteome</keyword>
<dbReference type="RefSeq" id="WP_311630012.1">
    <property type="nucleotide sequence ID" value="NZ_JAVREN010000009.1"/>
</dbReference>
<sequence length="465" mass="49147">MTQTDETPTSPETPGDLLPETRRALDHRLATAQATGRAPSVLAAVVRGGRTVWSAARGELPEGARPEDVQYRIGSLTKTFTALLVLRLREQGLLALDDRLGDHLPAPHGARATVAQLLTHTAGLAAEARGPWWERTPGALRPELTDVFGEAPQLHPHGLRFHYSNPGYALLGALVERLRGEPWSTVLRREVLEPLGLERTTALPAPPHAAGWAVHPHADARQPEPAVDTGRMAPAGQLWSTLGDLAAFAGFLLRGDDRVLGAKSLAAMREPAAPPEGPGWESCYGLGLQLLRREGRVLAGHSGSMPGFVACLWTSPEEDLAAVALANATSGPPVASLAAGLLELVARREPPLPPVWRPGPGADPELTALTGTWYWGTVPAGLRLLPGRALLLEPAGGGVRGSRFLPAADGTWTGIEGYYAGETLRVVRGASGAAEALDVGTFVFTRRPYDPGAPLPGGADPEGWR</sequence>
<protein>
    <submittedName>
        <fullName evidence="3">Serine hydrolase domain-containing protein</fullName>
        <ecNumber evidence="3">3.1.1.103</ecNumber>
    </submittedName>
</protein>
<dbReference type="EMBL" id="JAVREN010000009">
    <property type="protein sequence ID" value="MDT0307073.1"/>
    <property type="molecule type" value="Genomic_DNA"/>
</dbReference>
<dbReference type="Pfam" id="PF24491">
    <property type="entry name" value="DUF7586"/>
    <property type="match status" value="1"/>
</dbReference>
<reference evidence="4" key="1">
    <citation type="submission" date="2023-07" db="EMBL/GenBank/DDBJ databases">
        <title>30 novel species of actinomycetes from the DSMZ collection.</title>
        <authorList>
            <person name="Nouioui I."/>
        </authorList>
    </citation>
    <scope>NUCLEOTIDE SEQUENCE [LARGE SCALE GENOMIC DNA]</scope>
    <source>
        <strain evidence="4">DSM 44917</strain>
    </source>
</reference>
<proteinExistence type="predicted"/>
<comment type="caution">
    <text evidence="3">The sequence shown here is derived from an EMBL/GenBank/DDBJ whole genome shotgun (WGS) entry which is preliminary data.</text>
</comment>
<evidence type="ECO:0000313" key="3">
    <source>
        <dbReference type="EMBL" id="MDT0307073.1"/>
    </source>
</evidence>
<organism evidence="3 4">
    <name type="scientific">Streptomyces boetiae</name>
    <dbReference type="NCBI Taxonomy" id="3075541"/>
    <lineage>
        <taxon>Bacteria</taxon>
        <taxon>Bacillati</taxon>
        <taxon>Actinomycetota</taxon>
        <taxon>Actinomycetes</taxon>
        <taxon>Kitasatosporales</taxon>
        <taxon>Streptomycetaceae</taxon>
        <taxon>Streptomyces</taxon>
    </lineage>
</organism>
<accession>A0ABU2L791</accession>
<evidence type="ECO:0000259" key="1">
    <source>
        <dbReference type="Pfam" id="PF00144"/>
    </source>
</evidence>
<name>A0ABU2L791_9ACTN</name>
<dbReference type="InterPro" id="IPR056008">
    <property type="entry name" value="DUF7586"/>
</dbReference>
<evidence type="ECO:0000313" key="4">
    <source>
        <dbReference type="Proteomes" id="UP001183388"/>
    </source>
</evidence>
<keyword evidence="3" id="KW-0378">Hydrolase</keyword>
<gene>
    <name evidence="3" type="ORF">RM780_08865</name>
</gene>
<dbReference type="Proteomes" id="UP001183388">
    <property type="component" value="Unassembled WGS sequence"/>
</dbReference>